<gene>
    <name evidence="2" type="ORF">Tci_838792</name>
</gene>
<sequence>MISKFAAQELEINSLKARIKVLEDKDRGAAEQSIDDAPIKGRRLDEGEEAAERVSDDTEEMATVLTSMDAASILTSGGVQVVPTAAEVATATVSIPTSSGVVSTASPTIPTATPIFTTATESTPYIRRKGKETIVKSETPKQQKVQEQIDVQLARELEEEMARDAHRMNEQIARDAEITRIHAEEELQMMI</sequence>
<proteinExistence type="predicted"/>
<evidence type="ECO:0000256" key="1">
    <source>
        <dbReference type="SAM" id="MobiDB-lite"/>
    </source>
</evidence>
<accession>A0A699QKB6</accession>
<protein>
    <submittedName>
        <fullName evidence="2">Uncharacterized protein</fullName>
    </submittedName>
</protein>
<reference evidence="2" key="1">
    <citation type="journal article" date="2019" name="Sci. Rep.">
        <title>Draft genome of Tanacetum cinerariifolium, the natural source of mosquito coil.</title>
        <authorList>
            <person name="Yamashiro T."/>
            <person name="Shiraishi A."/>
            <person name="Satake H."/>
            <person name="Nakayama K."/>
        </authorList>
    </citation>
    <scope>NUCLEOTIDE SEQUENCE</scope>
</reference>
<dbReference type="AlphaFoldDB" id="A0A699QKB6"/>
<organism evidence="2">
    <name type="scientific">Tanacetum cinerariifolium</name>
    <name type="common">Dalmatian daisy</name>
    <name type="synonym">Chrysanthemum cinerariifolium</name>
    <dbReference type="NCBI Taxonomy" id="118510"/>
    <lineage>
        <taxon>Eukaryota</taxon>
        <taxon>Viridiplantae</taxon>
        <taxon>Streptophyta</taxon>
        <taxon>Embryophyta</taxon>
        <taxon>Tracheophyta</taxon>
        <taxon>Spermatophyta</taxon>
        <taxon>Magnoliopsida</taxon>
        <taxon>eudicotyledons</taxon>
        <taxon>Gunneridae</taxon>
        <taxon>Pentapetalae</taxon>
        <taxon>asterids</taxon>
        <taxon>campanulids</taxon>
        <taxon>Asterales</taxon>
        <taxon>Asteraceae</taxon>
        <taxon>Asteroideae</taxon>
        <taxon>Anthemideae</taxon>
        <taxon>Anthemidinae</taxon>
        <taxon>Tanacetum</taxon>
    </lineage>
</organism>
<feature type="region of interest" description="Disordered" evidence="1">
    <location>
        <begin position="26"/>
        <end position="56"/>
    </location>
</feature>
<evidence type="ECO:0000313" key="2">
    <source>
        <dbReference type="EMBL" id="GFC66822.1"/>
    </source>
</evidence>
<feature type="non-terminal residue" evidence="2">
    <location>
        <position position="191"/>
    </location>
</feature>
<name>A0A699QKB6_TANCI</name>
<feature type="compositionally biased region" description="Basic and acidic residues" evidence="1">
    <location>
        <begin position="37"/>
        <end position="56"/>
    </location>
</feature>
<comment type="caution">
    <text evidence="2">The sequence shown here is derived from an EMBL/GenBank/DDBJ whole genome shotgun (WGS) entry which is preliminary data.</text>
</comment>
<dbReference type="EMBL" id="BKCJ011012759">
    <property type="protein sequence ID" value="GFC66822.1"/>
    <property type="molecule type" value="Genomic_DNA"/>
</dbReference>